<reference evidence="1" key="1">
    <citation type="submission" date="2021-01" db="EMBL/GenBank/DDBJ databases">
        <authorList>
            <person name="Sun Q."/>
        </authorList>
    </citation>
    <scope>NUCLEOTIDE SEQUENCE</scope>
    <source>
        <strain evidence="1">YIM B02566</strain>
    </source>
</reference>
<evidence type="ECO:0000313" key="1">
    <source>
        <dbReference type="EMBL" id="MBK1866945.1"/>
    </source>
</evidence>
<dbReference type="Proteomes" id="UP000616151">
    <property type="component" value="Unassembled WGS sequence"/>
</dbReference>
<proteinExistence type="predicted"/>
<organism evidence="1 2">
    <name type="scientific">Taklimakanibacter albus</name>
    <dbReference type="NCBI Taxonomy" id="2800327"/>
    <lineage>
        <taxon>Bacteria</taxon>
        <taxon>Pseudomonadati</taxon>
        <taxon>Pseudomonadota</taxon>
        <taxon>Alphaproteobacteria</taxon>
        <taxon>Hyphomicrobiales</taxon>
        <taxon>Aestuariivirgaceae</taxon>
        <taxon>Taklimakanibacter</taxon>
    </lineage>
</organism>
<gene>
    <name evidence="1" type="ORF">JHL16_11315</name>
</gene>
<evidence type="ECO:0000313" key="2">
    <source>
        <dbReference type="Proteomes" id="UP000616151"/>
    </source>
</evidence>
<dbReference type="EMBL" id="JAENHL010000006">
    <property type="protein sequence ID" value="MBK1866945.1"/>
    <property type="molecule type" value="Genomic_DNA"/>
</dbReference>
<sequence>MSNLPLALITGGSRGLGFETARQLGRLGYRLFIASRTSPRLEQAAHGLRSEGFLVTTHAFDMQDQISIQALVEEVKKKDVPIDVLINCAGVMYETGNGDDLQTEYGSTASVLRSAERNVTDTIAINMIGTWSVTRALAPHLGRGARIVNVSSSMASLGEMGPGYYGYRASKAGINVFTRTLAYELRPRGILVNSVCPGWVKTHMGGPGATREVADGAAGIVWAATLPPDGPTGGFFRDGQAIPW</sequence>
<protein>
    <submittedName>
        <fullName evidence="1">SDR family NAD(P)-dependent oxidoreductase</fullName>
    </submittedName>
</protein>
<name>A0ACC5R2Q5_9HYPH</name>
<keyword evidence="2" id="KW-1185">Reference proteome</keyword>
<comment type="caution">
    <text evidence="1">The sequence shown here is derived from an EMBL/GenBank/DDBJ whole genome shotgun (WGS) entry which is preliminary data.</text>
</comment>
<accession>A0ACC5R2Q5</accession>